<organism evidence="4 5">
    <name type="scientific">Allacma fusca</name>
    <dbReference type="NCBI Taxonomy" id="39272"/>
    <lineage>
        <taxon>Eukaryota</taxon>
        <taxon>Metazoa</taxon>
        <taxon>Ecdysozoa</taxon>
        <taxon>Arthropoda</taxon>
        <taxon>Hexapoda</taxon>
        <taxon>Collembola</taxon>
        <taxon>Symphypleona</taxon>
        <taxon>Sminthuridae</taxon>
        <taxon>Allacma</taxon>
    </lineage>
</organism>
<name>A0A8J2KU32_9HEXA</name>
<feature type="signal peptide" evidence="3">
    <location>
        <begin position="1"/>
        <end position="24"/>
    </location>
</feature>
<proteinExistence type="predicted"/>
<keyword evidence="5" id="KW-1185">Reference proteome</keyword>
<feature type="compositionally biased region" description="Polar residues" evidence="1">
    <location>
        <begin position="76"/>
        <end position="91"/>
    </location>
</feature>
<feature type="compositionally biased region" description="Polar residues" evidence="1">
    <location>
        <begin position="99"/>
        <end position="111"/>
    </location>
</feature>
<keyword evidence="3" id="KW-0732">Signal</keyword>
<feature type="transmembrane region" description="Helical" evidence="2">
    <location>
        <begin position="39"/>
        <end position="62"/>
    </location>
</feature>
<evidence type="ECO:0000256" key="3">
    <source>
        <dbReference type="SAM" id="SignalP"/>
    </source>
</evidence>
<protein>
    <submittedName>
        <fullName evidence="4">Uncharacterized protein</fullName>
    </submittedName>
</protein>
<accession>A0A8J2KU32</accession>
<feature type="region of interest" description="Disordered" evidence="1">
    <location>
        <begin position="73"/>
        <end position="130"/>
    </location>
</feature>
<dbReference type="Proteomes" id="UP000708208">
    <property type="component" value="Unassembled WGS sequence"/>
</dbReference>
<gene>
    <name evidence="4" type="ORF">AFUS01_LOCUS20169</name>
</gene>
<comment type="caution">
    <text evidence="4">The sequence shown here is derived from an EMBL/GenBank/DDBJ whole genome shotgun (WGS) entry which is preliminary data.</text>
</comment>
<dbReference type="AlphaFoldDB" id="A0A8J2KU32"/>
<sequence length="130" mass="14334">MMNKTANSINYLAILVCSAWTCEANSSNSNETCSITRTGFLVILISYVPLCIFLIFKCCLWIKTTKRPDDVRSVQLPGSSGQRLTGRTTVDMNMHRSRNAVNPVSNRQGNADMQDEDPPPSYISVGGTNL</sequence>
<dbReference type="EMBL" id="CAJVCH010215581">
    <property type="protein sequence ID" value="CAG7731591.1"/>
    <property type="molecule type" value="Genomic_DNA"/>
</dbReference>
<evidence type="ECO:0000256" key="1">
    <source>
        <dbReference type="SAM" id="MobiDB-lite"/>
    </source>
</evidence>
<keyword evidence="2" id="KW-1133">Transmembrane helix</keyword>
<keyword evidence="2" id="KW-0812">Transmembrane</keyword>
<evidence type="ECO:0000313" key="5">
    <source>
        <dbReference type="Proteomes" id="UP000708208"/>
    </source>
</evidence>
<keyword evidence="2" id="KW-0472">Membrane</keyword>
<evidence type="ECO:0000256" key="2">
    <source>
        <dbReference type="SAM" id="Phobius"/>
    </source>
</evidence>
<reference evidence="4" key="1">
    <citation type="submission" date="2021-06" db="EMBL/GenBank/DDBJ databases">
        <authorList>
            <person name="Hodson N. C."/>
            <person name="Mongue J. A."/>
            <person name="Jaron S. K."/>
        </authorList>
    </citation>
    <scope>NUCLEOTIDE SEQUENCE</scope>
</reference>
<feature type="chain" id="PRO_5035282716" evidence="3">
    <location>
        <begin position="25"/>
        <end position="130"/>
    </location>
</feature>
<evidence type="ECO:0000313" key="4">
    <source>
        <dbReference type="EMBL" id="CAG7731591.1"/>
    </source>
</evidence>